<evidence type="ECO:0000313" key="4">
    <source>
        <dbReference type="EMBL" id="PIE32053.1"/>
    </source>
</evidence>
<evidence type="ECO:0000313" key="5">
    <source>
        <dbReference type="Proteomes" id="UP000230914"/>
    </source>
</evidence>
<proteinExistence type="predicted"/>
<dbReference type="InterPro" id="IPR029044">
    <property type="entry name" value="Nucleotide-diphossugar_trans"/>
</dbReference>
<comment type="caution">
    <text evidence="4">The sequence shown here is derived from an EMBL/GenBank/DDBJ whole genome shotgun (WGS) entry which is preliminary data.</text>
</comment>
<evidence type="ECO:0000259" key="3">
    <source>
        <dbReference type="Pfam" id="PF12804"/>
    </source>
</evidence>
<dbReference type="InterPro" id="IPR025877">
    <property type="entry name" value="MobA-like_NTP_Trfase"/>
</dbReference>
<evidence type="ECO:0000256" key="2">
    <source>
        <dbReference type="ARBA" id="ARBA00022695"/>
    </source>
</evidence>
<feature type="domain" description="MobA-like NTP transferase" evidence="3">
    <location>
        <begin position="4"/>
        <end position="137"/>
    </location>
</feature>
<organism evidence="4 5">
    <name type="scientific">Ilumatobacter coccineus</name>
    <dbReference type="NCBI Taxonomy" id="467094"/>
    <lineage>
        <taxon>Bacteria</taxon>
        <taxon>Bacillati</taxon>
        <taxon>Actinomycetota</taxon>
        <taxon>Acidimicrobiia</taxon>
        <taxon>Acidimicrobiales</taxon>
        <taxon>Ilumatobacteraceae</taxon>
        <taxon>Ilumatobacter</taxon>
    </lineage>
</organism>
<name>A0A2G6K8R7_9ACTN</name>
<dbReference type="PANTHER" id="PTHR43584">
    <property type="entry name" value="NUCLEOTIDYL TRANSFERASE"/>
    <property type="match status" value="1"/>
</dbReference>
<dbReference type="GO" id="GO:0016779">
    <property type="term" value="F:nucleotidyltransferase activity"/>
    <property type="evidence" value="ECO:0007669"/>
    <property type="project" value="UniProtKB-KW"/>
</dbReference>
<dbReference type="EMBL" id="PDSL01000054">
    <property type="protein sequence ID" value="PIE32053.1"/>
    <property type="molecule type" value="Genomic_DNA"/>
</dbReference>
<keyword evidence="2" id="KW-0548">Nucleotidyltransferase</keyword>
<evidence type="ECO:0000256" key="1">
    <source>
        <dbReference type="ARBA" id="ARBA00022679"/>
    </source>
</evidence>
<dbReference type="Pfam" id="PF12804">
    <property type="entry name" value="NTP_transf_3"/>
    <property type="match status" value="1"/>
</dbReference>
<dbReference type="InterPro" id="IPR050065">
    <property type="entry name" value="GlmU-like"/>
</dbReference>
<dbReference type="PANTHER" id="PTHR43584:SF8">
    <property type="entry name" value="N-ACETYLMURAMATE ALPHA-1-PHOSPHATE URIDYLYLTRANSFERASE"/>
    <property type="match status" value="1"/>
</dbReference>
<dbReference type="SUPFAM" id="SSF53448">
    <property type="entry name" value="Nucleotide-diphospho-sugar transferases"/>
    <property type="match status" value="1"/>
</dbReference>
<keyword evidence="1" id="KW-0808">Transferase</keyword>
<dbReference type="CDD" id="cd02523">
    <property type="entry name" value="PC_cytidylyltransferase"/>
    <property type="match status" value="1"/>
</dbReference>
<gene>
    <name evidence="4" type="ORF">CSA55_04200</name>
</gene>
<reference evidence="4 5" key="1">
    <citation type="submission" date="2017-10" db="EMBL/GenBank/DDBJ databases">
        <title>Novel microbial diversity and functional potential in the marine mammal oral microbiome.</title>
        <authorList>
            <person name="Dudek N.K."/>
            <person name="Sun C.L."/>
            <person name="Burstein D."/>
            <person name="Kantor R.S."/>
            <person name="Aliaga Goltsman D.S."/>
            <person name="Bik E.M."/>
            <person name="Thomas B.C."/>
            <person name="Banfield J.F."/>
            <person name="Relman D.A."/>
        </authorList>
    </citation>
    <scope>NUCLEOTIDE SEQUENCE [LARGE SCALE GENOMIC DNA]</scope>
    <source>
        <strain evidence="4">DOLJORAL78_61_10</strain>
    </source>
</reference>
<accession>A0A2G6K8R7</accession>
<dbReference type="Proteomes" id="UP000230914">
    <property type="component" value="Unassembled WGS sequence"/>
</dbReference>
<dbReference type="Gene3D" id="3.90.550.10">
    <property type="entry name" value="Spore Coat Polysaccharide Biosynthesis Protein SpsA, Chain A"/>
    <property type="match status" value="1"/>
</dbReference>
<sequence length="230" mass="25722">MRIVILAAGVGSRLGNPYPKPLTVLSDGRSIMERQIENLATRFDPHWISIVVGFKKDLIMEAFPNAFFVYNQNFGETNTSKSLLKALHLTGTEATLWMNGDVVFDADVLDSFQSHIVKDQSFVAVTTESVGDEEVKYTTSPTGNIVELSKNVRNAEGEAVGINYVSTRDKPFLIKQLKACDDHDYFERGIEMAIHENGCEFKTIDVSNHLCVEVDFLDDLQRVNAELQNS</sequence>
<dbReference type="AlphaFoldDB" id="A0A2G6K8R7"/>
<protein>
    <submittedName>
        <fullName evidence="4">UDP-N-acetylglucosamine pyrophosphorylase</fullName>
    </submittedName>
</protein>